<dbReference type="EMBL" id="UINC01231209">
    <property type="protein sequence ID" value="SVE63648.1"/>
    <property type="molecule type" value="Genomic_DNA"/>
</dbReference>
<dbReference type="InterPro" id="IPR036291">
    <property type="entry name" value="NAD(P)-bd_dom_sf"/>
</dbReference>
<gene>
    <name evidence="2" type="ORF">METZ01_LOCUS516502</name>
</gene>
<protein>
    <recommendedName>
        <fullName evidence="1">Ketopantoate reductase N-terminal domain-containing protein</fullName>
    </recommendedName>
</protein>
<accession>A0A383F5J6</accession>
<dbReference type="Pfam" id="PF02558">
    <property type="entry name" value="ApbA"/>
    <property type="match status" value="1"/>
</dbReference>
<evidence type="ECO:0000313" key="2">
    <source>
        <dbReference type="EMBL" id="SVE63648.1"/>
    </source>
</evidence>
<dbReference type="AlphaFoldDB" id="A0A383F5J6"/>
<dbReference type="SUPFAM" id="SSF51735">
    <property type="entry name" value="NAD(P)-binding Rossmann-fold domains"/>
    <property type="match status" value="1"/>
</dbReference>
<reference evidence="2" key="1">
    <citation type="submission" date="2018-05" db="EMBL/GenBank/DDBJ databases">
        <authorList>
            <person name="Lanie J.A."/>
            <person name="Ng W.-L."/>
            <person name="Kazmierczak K.M."/>
            <person name="Andrzejewski T.M."/>
            <person name="Davidsen T.M."/>
            <person name="Wayne K.J."/>
            <person name="Tettelin H."/>
            <person name="Glass J.I."/>
            <person name="Rusch D."/>
            <person name="Podicherti R."/>
            <person name="Tsui H.-C.T."/>
            <person name="Winkler M.E."/>
        </authorList>
    </citation>
    <scope>NUCLEOTIDE SEQUENCE</scope>
</reference>
<name>A0A383F5J6_9ZZZZ</name>
<dbReference type="Gene3D" id="3.40.50.720">
    <property type="entry name" value="NAD(P)-binding Rossmann-like Domain"/>
    <property type="match status" value="1"/>
</dbReference>
<proteinExistence type="predicted"/>
<evidence type="ECO:0000259" key="1">
    <source>
        <dbReference type="Pfam" id="PF02558"/>
    </source>
</evidence>
<feature type="non-terminal residue" evidence="2">
    <location>
        <position position="77"/>
    </location>
</feature>
<organism evidence="2">
    <name type="scientific">marine metagenome</name>
    <dbReference type="NCBI Taxonomy" id="408172"/>
    <lineage>
        <taxon>unclassified sequences</taxon>
        <taxon>metagenomes</taxon>
        <taxon>ecological metagenomes</taxon>
    </lineage>
</organism>
<feature type="domain" description="Ketopantoate reductase N-terminal" evidence="1">
    <location>
        <begin position="2"/>
        <end position="76"/>
    </location>
</feature>
<sequence length="77" mass="8048">MVGAGAVGGFYGGMLARAGADVHFLFRSTYDDVMRDGLTLVLHASNESLPVEPLQAYRDSSAIGSCDWVIVAAKATA</sequence>
<dbReference type="InterPro" id="IPR013332">
    <property type="entry name" value="KPR_N"/>
</dbReference>